<dbReference type="SUPFAM" id="SSF53098">
    <property type="entry name" value="Ribonuclease H-like"/>
    <property type="match status" value="1"/>
</dbReference>
<evidence type="ECO:0000259" key="1">
    <source>
        <dbReference type="PROSITE" id="PS50994"/>
    </source>
</evidence>
<dbReference type="VEuPathDB" id="AmoebaDB:DDB_G0294284"/>
<feature type="non-terminal residue" evidence="2">
    <location>
        <position position="1"/>
    </location>
</feature>
<evidence type="ECO:0000313" key="2">
    <source>
        <dbReference type="EMBL" id="EAL60343.1"/>
    </source>
</evidence>
<dbReference type="Proteomes" id="UP000002195">
    <property type="component" value="Unassembled WGS sequence"/>
</dbReference>
<protein>
    <recommendedName>
        <fullName evidence="1">Integrase catalytic domain-containing protein</fullName>
    </recommendedName>
</protein>
<dbReference type="InterPro" id="IPR036397">
    <property type="entry name" value="RNaseH_sf"/>
</dbReference>
<keyword evidence="3" id="KW-1185">Reference proteome</keyword>
<dbReference type="HOGENOM" id="CLU_2968189_0_0_1"/>
<gene>
    <name evidence="2" type="ORF">DDB_G0294284</name>
</gene>
<proteinExistence type="predicted"/>
<feature type="domain" description="Integrase catalytic" evidence="1">
    <location>
        <begin position="1"/>
        <end position="59"/>
    </location>
</feature>
<evidence type="ECO:0000313" key="3">
    <source>
        <dbReference type="Proteomes" id="UP000002195"/>
    </source>
</evidence>
<dbReference type="Gene3D" id="3.30.420.10">
    <property type="entry name" value="Ribonuclease H-like superfamily/Ribonuclease H"/>
    <property type="match status" value="1"/>
</dbReference>
<dbReference type="RefSeq" id="XP_628756.1">
    <property type="nucleotide sequence ID" value="XM_628754.1"/>
</dbReference>
<accession>Q54AQ4</accession>
<sequence>ILIVVDRLSKYVVLIPIPSSTNSKDIFPLSQDQVMFTFRFPSVIISDNDPLFSIPGHCT</sequence>
<dbReference type="GO" id="GO:0003676">
    <property type="term" value="F:nucleic acid binding"/>
    <property type="evidence" value="ECO:0007669"/>
    <property type="project" value="InterPro"/>
</dbReference>
<dbReference type="EMBL" id="AAFI02000241">
    <property type="protein sequence ID" value="EAL60343.1"/>
    <property type="molecule type" value="Genomic_DNA"/>
</dbReference>
<dbReference type="GeneID" id="3385420"/>
<comment type="caution">
    <text evidence="2">The sequence shown here is derived from an EMBL/GenBank/DDBJ whole genome shotgun (WGS) entry which is preliminary data.</text>
</comment>
<reference evidence="2 3" key="1">
    <citation type="journal article" date="2005" name="Nature">
        <title>The genome of the social amoeba Dictyostelium discoideum.</title>
        <authorList>
            <consortium name="The Dictyostelium discoideum Sequencing Consortium"/>
            <person name="Eichinger L."/>
            <person name="Pachebat J.A."/>
            <person name="Glockner G."/>
            <person name="Rajandream M.A."/>
            <person name="Sucgang R."/>
            <person name="Berriman M."/>
            <person name="Song J."/>
            <person name="Olsen R."/>
            <person name="Szafranski K."/>
            <person name="Xu Q."/>
            <person name="Tunggal B."/>
            <person name="Kummerfeld S."/>
            <person name="Madera M."/>
            <person name="Konfortov B.A."/>
            <person name="Rivero F."/>
            <person name="Bankier A.T."/>
            <person name="Lehmann R."/>
            <person name="Hamlin N."/>
            <person name="Davies R."/>
            <person name="Gaudet P."/>
            <person name="Fey P."/>
            <person name="Pilcher K."/>
            <person name="Chen G."/>
            <person name="Saunders D."/>
            <person name="Sodergren E."/>
            <person name="Davis P."/>
            <person name="Kerhornou A."/>
            <person name="Nie X."/>
            <person name="Hall N."/>
            <person name="Anjard C."/>
            <person name="Hemphill L."/>
            <person name="Bason N."/>
            <person name="Farbrother P."/>
            <person name="Desany B."/>
            <person name="Just E."/>
            <person name="Morio T."/>
            <person name="Rost R."/>
            <person name="Churcher C."/>
            <person name="Cooper J."/>
            <person name="Haydock S."/>
            <person name="van Driessche N."/>
            <person name="Cronin A."/>
            <person name="Goodhead I."/>
            <person name="Muzny D."/>
            <person name="Mourier T."/>
            <person name="Pain A."/>
            <person name="Lu M."/>
            <person name="Harper D."/>
            <person name="Lindsay R."/>
            <person name="Hauser H."/>
            <person name="James K."/>
            <person name="Quiles M."/>
            <person name="Madan Babu M."/>
            <person name="Saito T."/>
            <person name="Buchrieser C."/>
            <person name="Wardroper A."/>
            <person name="Felder M."/>
            <person name="Thangavelu M."/>
            <person name="Johnson D."/>
            <person name="Knights A."/>
            <person name="Loulseged H."/>
            <person name="Mungall K."/>
            <person name="Oliver K."/>
            <person name="Price C."/>
            <person name="Quail M.A."/>
            <person name="Urushihara H."/>
            <person name="Hernandez J."/>
            <person name="Rabbinowitsch E."/>
            <person name="Steffen D."/>
            <person name="Sanders M."/>
            <person name="Ma J."/>
            <person name="Kohara Y."/>
            <person name="Sharp S."/>
            <person name="Simmonds M."/>
            <person name="Spiegler S."/>
            <person name="Tivey A."/>
            <person name="Sugano S."/>
            <person name="White B."/>
            <person name="Walker D."/>
            <person name="Woodward J."/>
            <person name="Winckler T."/>
            <person name="Tanaka Y."/>
            <person name="Shaulsky G."/>
            <person name="Schleicher M."/>
            <person name="Weinstock G."/>
            <person name="Rosenthal A."/>
            <person name="Cox E.C."/>
            <person name="Chisholm R.L."/>
            <person name="Gibbs R."/>
            <person name="Loomis W.F."/>
            <person name="Platzer M."/>
            <person name="Kay R.R."/>
            <person name="Williams J."/>
            <person name="Dear P.H."/>
            <person name="Noegel A.A."/>
            <person name="Barrell B."/>
            <person name="Kuspa A."/>
        </authorList>
    </citation>
    <scope>NUCLEOTIDE SEQUENCE [LARGE SCALE GENOMIC DNA]</scope>
    <source>
        <strain evidence="2 3">AX4</strain>
    </source>
</reference>
<dbReference type="InterPro" id="IPR012337">
    <property type="entry name" value="RNaseH-like_sf"/>
</dbReference>
<organism evidence="2 3">
    <name type="scientific">Dictyostelium discoideum</name>
    <name type="common">Social amoeba</name>
    <dbReference type="NCBI Taxonomy" id="44689"/>
    <lineage>
        <taxon>Eukaryota</taxon>
        <taxon>Amoebozoa</taxon>
        <taxon>Evosea</taxon>
        <taxon>Eumycetozoa</taxon>
        <taxon>Dictyostelia</taxon>
        <taxon>Dictyosteliales</taxon>
        <taxon>Dictyosteliaceae</taxon>
        <taxon>Dictyostelium</taxon>
    </lineage>
</organism>
<name>Q54AQ4_DICDI</name>
<dbReference type="AlphaFoldDB" id="Q54AQ4"/>
<dbReference type="GO" id="GO:0015074">
    <property type="term" value="P:DNA integration"/>
    <property type="evidence" value="ECO:0007669"/>
    <property type="project" value="InterPro"/>
</dbReference>
<dbReference type="PaxDb" id="44689-DDB0215135"/>
<dbReference type="InterPro" id="IPR001584">
    <property type="entry name" value="Integrase_cat-core"/>
</dbReference>
<dbReference type="KEGG" id="ddi:DDB_G0294284"/>
<dbReference type="InParanoid" id="Q54AQ4"/>
<dbReference type="PROSITE" id="PS50994">
    <property type="entry name" value="INTEGRASE"/>
    <property type="match status" value="1"/>
</dbReference>